<evidence type="ECO:0000313" key="1">
    <source>
        <dbReference type="EMBL" id="MXQ52442.1"/>
    </source>
</evidence>
<reference evidence="1 2" key="1">
    <citation type="submission" date="2019-12" db="EMBL/GenBank/DDBJ databases">
        <title>Whole-genome analyses of novel actinobacteria.</title>
        <authorList>
            <person name="Sahin N."/>
            <person name="Saygin H."/>
        </authorList>
    </citation>
    <scope>NUCLEOTIDE SEQUENCE [LARGE SCALE GENOMIC DNA]</scope>
    <source>
        <strain evidence="1 2">KC615</strain>
    </source>
</reference>
<dbReference type="Proteomes" id="UP000430692">
    <property type="component" value="Unassembled WGS sequence"/>
</dbReference>
<accession>A0A6I4VWQ7</accession>
<gene>
    <name evidence="1" type="ORF">GSM42_01470</name>
</gene>
<dbReference type="AlphaFoldDB" id="A0A6I4VWQ7"/>
<proteinExistence type="predicted"/>
<dbReference type="RefSeq" id="WP_160799465.1">
    <property type="nucleotide sequence ID" value="NZ_WUUL01000001.1"/>
</dbReference>
<dbReference type="EMBL" id="WUUL01000001">
    <property type="protein sequence ID" value="MXQ52442.1"/>
    <property type="molecule type" value="Genomic_DNA"/>
</dbReference>
<keyword evidence="2" id="KW-1185">Reference proteome</keyword>
<comment type="caution">
    <text evidence="1">The sequence shown here is derived from an EMBL/GenBank/DDBJ whole genome shotgun (WGS) entry which is preliminary data.</text>
</comment>
<name>A0A6I4VWQ7_9BACL</name>
<protein>
    <submittedName>
        <fullName evidence="1">Uncharacterized protein</fullName>
    </submittedName>
</protein>
<evidence type="ECO:0000313" key="2">
    <source>
        <dbReference type="Proteomes" id="UP000430692"/>
    </source>
</evidence>
<organism evidence="1 2">
    <name type="scientific">Shimazuella alba</name>
    <dbReference type="NCBI Taxonomy" id="2690964"/>
    <lineage>
        <taxon>Bacteria</taxon>
        <taxon>Bacillati</taxon>
        <taxon>Bacillota</taxon>
        <taxon>Bacilli</taxon>
        <taxon>Bacillales</taxon>
        <taxon>Thermoactinomycetaceae</taxon>
        <taxon>Shimazuella</taxon>
    </lineage>
</organism>
<sequence length="78" mass="9076">MFKKQSALENRMYILHLPQGETKEGYIQRTLKEAKNLKNQKLRKALEDEMSVIQNSRTKICDGSCGYPHSGTHEYTLF</sequence>